<evidence type="ECO:0000256" key="4">
    <source>
        <dbReference type="ARBA" id="ARBA00022989"/>
    </source>
</evidence>
<organism evidence="8 9">
    <name type="scientific">Parasphingorhabdus litoris</name>
    <dbReference type="NCBI Taxonomy" id="394733"/>
    <lineage>
        <taxon>Bacteria</taxon>
        <taxon>Pseudomonadati</taxon>
        <taxon>Pseudomonadota</taxon>
        <taxon>Alphaproteobacteria</taxon>
        <taxon>Sphingomonadales</taxon>
        <taxon>Sphingomonadaceae</taxon>
        <taxon>Parasphingorhabdus</taxon>
    </lineage>
</organism>
<comment type="subcellular location">
    <subcellularLocation>
        <location evidence="1">Cell membrane</location>
        <topology evidence="1">Multi-pass membrane protein</topology>
    </subcellularLocation>
</comment>
<dbReference type="PROSITE" id="PS50850">
    <property type="entry name" value="MFS"/>
    <property type="match status" value="1"/>
</dbReference>
<reference evidence="8 9" key="1">
    <citation type="journal article" date="2019" name="Int. J. Syst. Evol. Microbiol.">
        <title>The Global Catalogue of Microorganisms (GCM) 10K type strain sequencing project: providing services to taxonomists for standard genome sequencing and annotation.</title>
        <authorList>
            <consortium name="The Broad Institute Genomics Platform"/>
            <consortium name="The Broad Institute Genome Sequencing Center for Infectious Disease"/>
            <person name="Wu L."/>
            <person name="Ma J."/>
        </authorList>
    </citation>
    <scope>NUCLEOTIDE SEQUENCE [LARGE SCALE GENOMIC DNA]</scope>
    <source>
        <strain evidence="8 9">JCM 14162</strain>
    </source>
</reference>
<evidence type="ECO:0000256" key="6">
    <source>
        <dbReference type="SAM" id="Phobius"/>
    </source>
</evidence>
<dbReference type="EMBL" id="BAAAEM010000002">
    <property type="protein sequence ID" value="GAA0477478.1"/>
    <property type="molecule type" value="Genomic_DNA"/>
</dbReference>
<keyword evidence="4 6" id="KW-1133">Transmembrane helix</keyword>
<protein>
    <submittedName>
        <fullName evidence="8">MFS transporter</fullName>
    </submittedName>
</protein>
<dbReference type="InterPro" id="IPR020846">
    <property type="entry name" value="MFS_dom"/>
</dbReference>
<dbReference type="PANTHER" id="PTHR43124:SF3">
    <property type="entry name" value="CHLORAMPHENICOL EFFLUX PUMP RV0191"/>
    <property type="match status" value="1"/>
</dbReference>
<feature type="transmembrane region" description="Helical" evidence="6">
    <location>
        <begin position="258"/>
        <end position="276"/>
    </location>
</feature>
<feature type="transmembrane region" description="Helical" evidence="6">
    <location>
        <begin position="138"/>
        <end position="163"/>
    </location>
</feature>
<keyword evidence="2" id="KW-1003">Cell membrane</keyword>
<evidence type="ECO:0000256" key="2">
    <source>
        <dbReference type="ARBA" id="ARBA00022475"/>
    </source>
</evidence>
<comment type="caution">
    <text evidence="8">The sequence shown here is derived from an EMBL/GenBank/DDBJ whole genome shotgun (WGS) entry which is preliminary data.</text>
</comment>
<evidence type="ECO:0000259" key="7">
    <source>
        <dbReference type="PROSITE" id="PS50850"/>
    </source>
</evidence>
<feature type="transmembrane region" description="Helical" evidence="6">
    <location>
        <begin position="288"/>
        <end position="308"/>
    </location>
</feature>
<feature type="transmembrane region" description="Helical" evidence="6">
    <location>
        <begin position="107"/>
        <end position="129"/>
    </location>
</feature>
<accession>A0ABN1AIM1</accession>
<feature type="transmembrane region" description="Helical" evidence="6">
    <location>
        <begin position="82"/>
        <end position="101"/>
    </location>
</feature>
<keyword evidence="9" id="KW-1185">Reference proteome</keyword>
<keyword evidence="5 6" id="KW-0472">Membrane</keyword>
<dbReference type="Gene3D" id="1.20.1250.20">
    <property type="entry name" value="MFS general substrate transporter like domains"/>
    <property type="match status" value="1"/>
</dbReference>
<feature type="transmembrane region" description="Helical" evidence="6">
    <location>
        <begin position="383"/>
        <end position="403"/>
    </location>
</feature>
<dbReference type="Proteomes" id="UP001500713">
    <property type="component" value="Unassembled WGS sequence"/>
</dbReference>
<feature type="transmembrane region" description="Helical" evidence="6">
    <location>
        <begin position="169"/>
        <end position="191"/>
    </location>
</feature>
<name>A0ABN1AIM1_9SPHN</name>
<sequence>MANDSKIVRESIPVWLMLAALTTGFVLSHAFRTTIAIASDPLIAELSVSAHGIGAVAGAFNIAFAVAQPVVGVALDRYGPRNTVAVAFVLAILGSAVSASANGAITLIAGEWMIGFGCAPSLLAAMVFISRRYPPNRFALLSGIVFSAGGAGMLITGTPLAWIVETWSWRAGFVALGILATLSWIAVFWLVEKEPAPSGTEHQPISDAIRDLRSIVRQPYTAGICCLAATSYAAFLALRGLWLGPLFSERHAFSLIEVGHVAFVVSIAAMLGPLVFGWLDPGNRSRRTVIIGCSAVYAAFFVLHAFGASAFLDVALVILSCFLSGYITLQYADLRSAYPADMTGRALSVFTMAMFAGVSGMQWVSGLAASIAPDLHFDPVSAALLLICGVLALGTLAFWLLPWPPNLRHSLKKTPNPELGMEI</sequence>
<evidence type="ECO:0000256" key="3">
    <source>
        <dbReference type="ARBA" id="ARBA00022692"/>
    </source>
</evidence>
<dbReference type="InterPro" id="IPR036259">
    <property type="entry name" value="MFS_trans_sf"/>
</dbReference>
<feature type="domain" description="Major facilitator superfamily (MFS) profile" evidence="7">
    <location>
        <begin position="17"/>
        <end position="406"/>
    </location>
</feature>
<evidence type="ECO:0000256" key="1">
    <source>
        <dbReference type="ARBA" id="ARBA00004651"/>
    </source>
</evidence>
<gene>
    <name evidence="8" type="ORF">GCM10009096_19210</name>
</gene>
<dbReference type="InterPro" id="IPR050189">
    <property type="entry name" value="MFS_Efflux_Transporters"/>
</dbReference>
<feature type="transmembrane region" description="Helical" evidence="6">
    <location>
        <begin position="12"/>
        <end position="31"/>
    </location>
</feature>
<feature type="transmembrane region" description="Helical" evidence="6">
    <location>
        <begin position="51"/>
        <end position="75"/>
    </location>
</feature>
<dbReference type="InterPro" id="IPR011701">
    <property type="entry name" value="MFS"/>
</dbReference>
<proteinExistence type="predicted"/>
<evidence type="ECO:0000313" key="8">
    <source>
        <dbReference type="EMBL" id="GAA0477478.1"/>
    </source>
</evidence>
<evidence type="ECO:0000256" key="5">
    <source>
        <dbReference type="ARBA" id="ARBA00023136"/>
    </source>
</evidence>
<dbReference type="PANTHER" id="PTHR43124">
    <property type="entry name" value="PURINE EFFLUX PUMP PBUE"/>
    <property type="match status" value="1"/>
</dbReference>
<dbReference type="Pfam" id="PF07690">
    <property type="entry name" value="MFS_1"/>
    <property type="match status" value="1"/>
</dbReference>
<feature type="transmembrane region" description="Helical" evidence="6">
    <location>
        <begin position="220"/>
        <end position="238"/>
    </location>
</feature>
<feature type="transmembrane region" description="Helical" evidence="6">
    <location>
        <begin position="314"/>
        <end position="334"/>
    </location>
</feature>
<feature type="transmembrane region" description="Helical" evidence="6">
    <location>
        <begin position="346"/>
        <end position="371"/>
    </location>
</feature>
<keyword evidence="3 6" id="KW-0812">Transmembrane</keyword>
<evidence type="ECO:0000313" key="9">
    <source>
        <dbReference type="Proteomes" id="UP001500713"/>
    </source>
</evidence>
<dbReference type="SUPFAM" id="SSF103473">
    <property type="entry name" value="MFS general substrate transporter"/>
    <property type="match status" value="1"/>
</dbReference>